<evidence type="ECO:0000313" key="2">
    <source>
        <dbReference type="EMBL" id="EUA06858.1"/>
    </source>
</evidence>
<comment type="caution">
    <text evidence="2">The sequence shown here is derived from an EMBL/GenBank/DDBJ whole genome shotgun (WGS) entry which is preliminary data.</text>
</comment>
<accession>X7YK25</accession>
<sequence length="51" mass="5598">MLRRRRATASTMAAPPPRSTVSLTRTSRRKAPVSDTTRRAGDRFDSAAGPR</sequence>
<dbReference type="EMBL" id="JAOB01000093">
    <property type="protein sequence ID" value="EUA06858.1"/>
    <property type="molecule type" value="Genomic_DNA"/>
</dbReference>
<feature type="compositionally biased region" description="Low complexity" evidence="1">
    <location>
        <begin position="8"/>
        <end position="25"/>
    </location>
</feature>
<reference evidence="2" key="1">
    <citation type="submission" date="2014-01" db="EMBL/GenBank/DDBJ databases">
        <authorList>
            <person name="Brown-Elliot B."/>
            <person name="Wallace R."/>
            <person name="Lenaerts A."/>
            <person name="Ordway D."/>
            <person name="DeGroote M.A."/>
            <person name="Parker T."/>
            <person name="Sizemore C."/>
            <person name="Tallon L.J."/>
            <person name="Sadzewicz L.K."/>
            <person name="Sengamalay N."/>
            <person name="Fraser C.M."/>
            <person name="Hine E."/>
            <person name="Shefchek K.A."/>
            <person name="Das S.P."/>
            <person name="Tettelin H."/>
        </authorList>
    </citation>
    <scope>NUCLEOTIDE SEQUENCE [LARGE SCALE GENOMIC DNA]</scope>
    <source>
        <strain evidence="2">4042</strain>
    </source>
</reference>
<organism evidence="2">
    <name type="scientific">Mycobacterium xenopi 4042</name>
    <dbReference type="NCBI Taxonomy" id="1299334"/>
    <lineage>
        <taxon>Bacteria</taxon>
        <taxon>Bacillati</taxon>
        <taxon>Actinomycetota</taxon>
        <taxon>Actinomycetes</taxon>
        <taxon>Mycobacteriales</taxon>
        <taxon>Mycobacteriaceae</taxon>
        <taxon>Mycobacterium</taxon>
    </lineage>
</organism>
<protein>
    <submittedName>
        <fullName evidence="2">Uncharacterized protein</fullName>
    </submittedName>
</protein>
<gene>
    <name evidence="2" type="ORF">I553_0638</name>
</gene>
<evidence type="ECO:0000256" key="1">
    <source>
        <dbReference type="SAM" id="MobiDB-lite"/>
    </source>
</evidence>
<dbReference type="AlphaFoldDB" id="X7YK25"/>
<proteinExistence type="predicted"/>
<feature type="compositionally biased region" description="Basic and acidic residues" evidence="1">
    <location>
        <begin position="36"/>
        <end position="45"/>
    </location>
</feature>
<name>X7YK25_MYCXE</name>
<feature type="region of interest" description="Disordered" evidence="1">
    <location>
        <begin position="1"/>
        <end position="51"/>
    </location>
</feature>